<protein>
    <submittedName>
        <fullName evidence="1">Uncharacterized protein</fullName>
    </submittedName>
</protein>
<name>A0A4R0PWH8_9SPHI</name>
<reference evidence="1 2" key="1">
    <citation type="submission" date="2019-02" db="EMBL/GenBank/DDBJ databases">
        <title>Pedobacter sp. RP-3-21 sp. nov., isolated from Arctic soil.</title>
        <authorList>
            <person name="Dahal R.H."/>
        </authorList>
    </citation>
    <scope>NUCLEOTIDE SEQUENCE [LARGE SCALE GENOMIC DNA]</scope>
    <source>
        <strain evidence="1 2">RP-3-21</strain>
    </source>
</reference>
<evidence type="ECO:0000313" key="2">
    <source>
        <dbReference type="Proteomes" id="UP000293925"/>
    </source>
</evidence>
<dbReference type="Proteomes" id="UP000293925">
    <property type="component" value="Unassembled WGS sequence"/>
</dbReference>
<gene>
    <name evidence="1" type="ORF">EZ456_11210</name>
</gene>
<dbReference type="RefSeq" id="WP_131530157.1">
    <property type="nucleotide sequence ID" value="NZ_SJSO01000007.1"/>
</dbReference>
<dbReference type="EMBL" id="SJSO01000007">
    <property type="protein sequence ID" value="TCD27084.1"/>
    <property type="molecule type" value="Genomic_DNA"/>
</dbReference>
<comment type="caution">
    <text evidence="1">The sequence shown here is derived from an EMBL/GenBank/DDBJ whole genome shotgun (WGS) entry which is preliminary data.</text>
</comment>
<sequence>MSEEKHLSDFLNGKTEYTLGLFRFFIDQLAEFGEINLRPTKSMIAIESKTSFDYITQLGKNFIHVIIPFDRPYNDNLCFTKIARVPGSNQFNHHLRIFFKEDVNDEVKSFFLKMAMKQNTSP</sequence>
<evidence type="ECO:0000313" key="1">
    <source>
        <dbReference type="EMBL" id="TCD27084.1"/>
    </source>
</evidence>
<keyword evidence="2" id="KW-1185">Reference proteome</keyword>
<dbReference type="OrthoDB" id="671474at2"/>
<proteinExistence type="predicted"/>
<accession>A0A4R0PWH8</accession>
<organism evidence="1 2">
    <name type="scientific">Pedobacter psychrodurus</name>
    <dbReference type="NCBI Taxonomy" id="2530456"/>
    <lineage>
        <taxon>Bacteria</taxon>
        <taxon>Pseudomonadati</taxon>
        <taxon>Bacteroidota</taxon>
        <taxon>Sphingobacteriia</taxon>
        <taxon>Sphingobacteriales</taxon>
        <taxon>Sphingobacteriaceae</taxon>
        <taxon>Pedobacter</taxon>
    </lineage>
</organism>
<dbReference type="AlphaFoldDB" id="A0A4R0PWH8"/>